<feature type="compositionally biased region" description="Basic and acidic residues" evidence="1">
    <location>
        <begin position="372"/>
        <end position="381"/>
    </location>
</feature>
<feature type="region of interest" description="Disordered" evidence="1">
    <location>
        <begin position="1"/>
        <end position="45"/>
    </location>
</feature>
<feature type="domain" description="PABC" evidence="2">
    <location>
        <begin position="487"/>
        <end position="562"/>
    </location>
</feature>
<evidence type="ECO:0000313" key="3">
    <source>
        <dbReference type="EMBL" id="THX03194.1"/>
    </source>
</evidence>
<gene>
    <name evidence="3" type="ORF">D6D13_07896</name>
</gene>
<dbReference type="EMBL" id="QZAS01000034">
    <property type="protein sequence ID" value="THX03194.1"/>
    <property type="molecule type" value="Genomic_DNA"/>
</dbReference>
<sequence>MPPHHPLPQQQSPPQQQPHGDYDMSDTIEQPVNTAPAPPNVSNPAAALRGLRHNQQVAWICNTINARANLKVPRKEADVITRMLLMKRHADLVELVTDERALDSELKITKFISVCIETINPTLPSNISSKDNSNIGNPHVDELALDTEMPKSPPLHPMTPEDRDVLERIEELEEERLADEETEFDDQDELGVLFAGITEHEDAMAHNSSEANIETSIAGSSIAKDDTADVLSANRNEHASLSGDRETPGWVELDPAYYQDLHRSQPAISSEELGRFLDMRLQDSPDDSLHRYGALGSESSSLLGQHSEKLLQGNGKGKVGSAEDWEDGEDEPTSEPAKEDKRYGSMFNRPSRPASHTSHTSHHGRTETTTTETKDALEKQRISPKQIKSVPKEKPKSPPSTVAEELRLVSFMQKRMAHWKEKLATKGESTENNAKEAASDIMGFNASMLDREDYDQMIAERNTEKSTNSGEAEEKLSHHEQTTAITALLYGLSVFKAATPVQQHDMVSRLMHDRVRRLQPALAFEMIALLLELDTPKLLTLSVDHDAFHENVTKIARAWVSR</sequence>
<dbReference type="Gene3D" id="1.10.1900.10">
    <property type="entry name" value="c-terminal domain of poly(a) binding protein"/>
    <property type="match status" value="1"/>
</dbReference>
<evidence type="ECO:0000256" key="1">
    <source>
        <dbReference type="SAM" id="MobiDB-lite"/>
    </source>
</evidence>
<dbReference type="AlphaFoldDB" id="A0A4S9CBT0"/>
<proteinExistence type="predicted"/>
<dbReference type="SUPFAM" id="SSF63570">
    <property type="entry name" value="PABC (PABP) domain"/>
    <property type="match status" value="1"/>
</dbReference>
<feature type="region of interest" description="Disordered" evidence="1">
    <location>
        <begin position="311"/>
        <end position="403"/>
    </location>
</feature>
<feature type="compositionally biased region" description="Acidic residues" evidence="1">
    <location>
        <begin position="323"/>
        <end position="333"/>
    </location>
</feature>
<dbReference type="InterPro" id="IPR036053">
    <property type="entry name" value="PABP-dom"/>
</dbReference>
<accession>A0A4S9CBT0</accession>
<dbReference type="GO" id="GO:0003723">
    <property type="term" value="F:RNA binding"/>
    <property type="evidence" value="ECO:0007669"/>
    <property type="project" value="InterPro"/>
</dbReference>
<protein>
    <recommendedName>
        <fullName evidence="2">PABC domain-containing protein</fullName>
    </recommendedName>
</protein>
<organism evidence="3">
    <name type="scientific">Aureobasidium pullulans</name>
    <name type="common">Black yeast</name>
    <name type="synonym">Pullularia pullulans</name>
    <dbReference type="NCBI Taxonomy" id="5580"/>
    <lineage>
        <taxon>Eukaryota</taxon>
        <taxon>Fungi</taxon>
        <taxon>Dikarya</taxon>
        <taxon>Ascomycota</taxon>
        <taxon>Pezizomycotina</taxon>
        <taxon>Dothideomycetes</taxon>
        <taxon>Dothideomycetidae</taxon>
        <taxon>Dothideales</taxon>
        <taxon>Saccotheciaceae</taxon>
        <taxon>Aureobasidium</taxon>
    </lineage>
</organism>
<comment type="caution">
    <text evidence="3">The sequence shown here is derived from an EMBL/GenBank/DDBJ whole genome shotgun (WGS) entry which is preliminary data.</text>
</comment>
<dbReference type="InterPro" id="IPR002004">
    <property type="entry name" value="PABP_HYD_C"/>
</dbReference>
<reference evidence="3" key="1">
    <citation type="submission" date="2018-10" db="EMBL/GenBank/DDBJ databases">
        <title>Fifty Aureobasidium pullulans genomes reveal a recombining polyextremotolerant generalist.</title>
        <authorList>
            <person name="Gostincar C."/>
            <person name="Turk M."/>
            <person name="Zajc J."/>
            <person name="Gunde-Cimerman N."/>
        </authorList>
    </citation>
    <scope>NUCLEOTIDE SEQUENCE [LARGE SCALE GENOMIC DNA]</scope>
    <source>
        <strain evidence="3">EXF-10085</strain>
    </source>
</reference>
<dbReference type="PROSITE" id="PS51309">
    <property type="entry name" value="PABC"/>
    <property type="match status" value="1"/>
</dbReference>
<feature type="compositionally biased region" description="Low complexity" evidence="1">
    <location>
        <begin position="7"/>
        <end position="19"/>
    </location>
</feature>
<name>A0A4S9CBT0_AURPU</name>
<evidence type="ECO:0000259" key="2">
    <source>
        <dbReference type="PROSITE" id="PS51309"/>
    </source>
</evidence>